<accession>A0A7J6UYN6</accession>
<name>A0A7J6UYN6_THATH</name>
<proteinExistence type="predicted"/>
<comment type="caution">
    <text evidence="1">The sequence shown here is derived from an EMBL/GenBank/DDBJ whole genome shotgun (WGS) entry which is preliminary data.</text>
</comment>
<organism evidence="1 2">
    <name type="scientific">Thalictrum thalictroides</name>
    <name type="common">Rue-anemone</name>
    <name type="synonym">Anemone thalictroides</name>
    <dbReference type="NCBI Taxonomy" id="46969"/>
    <lineage>
        <taxon>Eukaryota</taxon>
        <taxon>Viridiplantae</taxon>
        <taxon>Streptophyta</taxon>
        <taxon>Embryophyta</taxon>
        <taxon>Tracheophyta</taxon>
        <taxon>Spermatophyta</taxon>
        <taxon>Magnoliopsida</taxon>
        <taxon>Ranunculales</taxon>
        <taxon>Ranunculaceae</taxon>
        <taxon>Thalictroideae</taxon>
        <taxon>Thalictrum</taxon>
    </lineage>
</organism>
<reference evidence="1 2" key="1">
    <citation type="submission" date="2020-06" db="EMBL/GenBank/DDBJ databases">
        <title>Transcriptomic and genomic resources for Thalictrum thalictroides and T. hernandezii: Facilitating candidate gene discovery in an emerging model plant lineage.</title>
        <authorList>
            <person name="Arias T."/>
            <person name="Riano-Pachon D.M."/>
            <person name="Di Stilio V.S."/>
        </authorList>
    </citation>
    <scope>NUCLEOTIDE SEQUENCE [LARGE SCALE GENOMIC DNA]</scope>
    <source>
        <strain evidence="2">cv. WT478/WT964</strain>
        <tissue evidence="1">Leaves</tissue>
    </source>
</reference>
<keyword evidence="2" id="KW-1185">Reference proteome</keyword>
<evidence type="ECO:0000313" key="2">
    <source>
        <dbReference type="Proteomes" id="UP000554482"/>
    </source>
</evidence>
<dbReference type="EMBL" id="JABWDY010040979">
    <property type="protein sequence ID" value="KAF5177737.1"/>
    <property type="molecule type" value="Genomic_DNA"/>
</dbReference>
<gene>
    <name evidence="1" type="ORF">FRX31_032673</name>
</gene>
<evidence type="ECO:0000313" key="1">
    <source>
        <dbReference type="EMBL" id="KAF5177737.1"/>
    </source>
</evidence>
<protein>
    <submittedName>
        <fullName evidence="1">Uncharacterized protein</fullName>
    </submittedName>
</protein>
<dbReference type="AlphaFoldDB" id="A0A7J6UYN6"/>
<sequence length="63" mass="7009">MLQLLIQKWAKTRKNAGDMCRTQQGAKVLGTNGAISRSFNSGSSEHPLTIPWFLDQSSIVYQV</sequence>
<dbReference type="Proteomes" id="UP000554482">
    <property type="component" value="Unassembled WGS sequence"/>
</dbReference>